<keyword evidence="2" id="KW-1185">Reference proteome</keyword>
<gene>
    <name evidence="1" type="ORF">H4R21_004493</name>
</gene>
<dbReference type="EMBL" id="JANBUN010001713">
    <property type="protein sequence ID" value="KAJ2797003.1"/>
    <property type="molecule type" value="Genomic_DNA"/>
</dbReference>
<reference evidence="1" key="1">
    <citation type="submission" date="2022-07" db="EMBL/GenBank/DDBJ databases">
        <title>Phylogenomic reconstructions and comparative analyses of Kickxellomycotina fungi.</title>
        <authorList>
            <person name="Reynolds N.K."/>
            <person name="Stajich J.E."/>
            <person name="Barry K."/>
            <person name="Grigoriev I.V."/>
            <person name="Crous P."/>
            <person name="Smith M.E."/>
        </authorList>
    </citation>
    <scope>NUCLEOTIDE SEQUENCE</scope>
    <source>
        <strain evidence="1">BCRC 34780</strain>
    </source>
</reference>
<feature type="non-terminal residue" evidence="1">
    <location>
        <position position="112"/>
    </location>
</feature>
<accession>A0ACC1KXW8</accession>
<name>A0ACC1KXW8_9FUNG</name>
<proteinExistence type="predicted"/>
<comment type="caution">
    <text evidence="1">The sequence shown here is derived from an EMBL/GenBank/DDBJ whole genome shotgun (WGS) entry which is preliminary data.</text>
</comment>
<evidence type="ECO:0000313" key="1">
    <source>
        <dbReference type="EMBL" id="KAJ2797003.1"/>
    </source>
</evidence>
<protein>
    <submittedName>
        <fullName evidence="1">Uncharacterized protein</fullName>
    </submittedName>
</protein>
<dbReference type="Proteomes" id="UP001140087">
    <property type="component" value="Unassembled WGS sequence"/>
</dbReference>
<evidence type="ECO:0000313" key="2">
    <source>
        <dbReference type="Proteomes" id="UP001140087"/>
    </source>
</evidence>
<organism evidence="1 2">
    <name type="scientific">Coemansia helicoidea</name>
    <dbReference type="NCBI Taxonomy" id="1286919"/>
    <lineage>
        <taxon>Eukaryota</taxon>
        <taxon>Fungi</taxon>
        <taxon>Fungi incertae sedis</taxon>
        <taxon>Zoopagomycota</taxon>
        <taxon>Kickxellomycotina</taxon>
        <taxon>Kickxellomycetes</taxon>
        <taxon>Kickxellales</taxon>
        <taxon>Kickxellaceae</taxon>
        <taxon>Coemansia</taxon>
    </lineage>
</organism>
<sequence length="112" mass="11735">MLTSTMYRPLAAARDPEPRTPPPFSVCSDPYSQPRTPDGFARRACFATTSRLLACLVNEGLVDAYHASAGSDGAAGHLLVVPRGASPADGGECLISQLRHRPVTGPQLTSAS</sequence>